<protein>
    <submittedName>
        <fullName evidence="1">Uncharacterized protein</fullName>
    </submittedName>
</protein>
<evidence type="ECO:0000313" key="1">
    <source>
        <dbReference type="Ensembl" id="ENSNMLP00000013179.1"/>
    </source>
</evidence>
<reference evidence="1" key="2">
    <citation type="submission" date="2025-09" db="UniProtKB">
        <authorList>
            <consortium name="Ensembl"/>
        </authorList>
    </citation>
    <scope>IDENTIFICATION</scope>
</reference>
<organism evidence="1 2">
    <name type="scientific">Neogobius melanostomus</name>
    <name type="common">round goby</name>
    <dbReference type="NCBI Taxonomy" id="47308"/>
    <lineage>
        <taxon>Eukaryota</taxon>
        <taxon>Metazoa</taxon>
        <taxon>Chordata</taxon>
        <taxon>Craniata</taxon>
        <taxon>Vertebrata</taxon>
        <taxon>Euteleostomi</taxon>
        <taxon>Actinopterygii</taxon>
        <taxon>Neopterygii</taxon>
        <taxon>Teleostei</taxon>
        <taxon>Neoteleostei</taxon>
        <taxon>Acanthomorphata</taxon>
        <taxon>Gobiaria</taxon>
        <taxon>Gobiiformes</taxon>
        <taxon>Gobioidei</taxon>
        <taxon>Gobiidae</taxon>
        <taxon>Benthophilinae</taxon>
        <taxon>Neogobiini</taxon>
        <taxon>Neogobius</taxon>
    </lineage>
</organism>
<keyword evidence="2" id="KW-1185">Reference proteome</keyword>
<reference evidence="1" key="1">
    <citation type="submission" date="2025-08" db="UniProtKB">
        <authorList>
            <consortium name="Ensembl"/>
        </authorList>
    </citation>
    <scope>IDENTIFICATION</scope>
</reference>
<accession>A0A8C6SXH7</accession>
<dbReference type="Ensembl" id="ENSNMLT00000014839.1">
    <property type="protein sequence ID" value="ENSNMLP00000013179.1"/>
    <property type="gene ID" value="ENSNMLG00000008860.1"/>
</dbReference>
<evidence type="ECO:0000313" key="2">
    <source>
        <dbReference type="Proteomes" id="UP000694523"/>
    </source>
</evidence>
<name>A0A8C6SXH7_9GOBI</name>
<sequence length="73" mass="7653">LSLTSMILINKLSVPVLGGLPPSKAVSTSLIAGCFSRSKGFCRTNSGLASCSSSLCKSREKYSFVLSLIVINI</sequence>
<dbReference type="Proteomes" id="UP000694523">
    <property type="component" value="Unplaced"/>
</dbReference>
<dbReference type="AlphaFoldDB" id="A0A8C6SXH7"/>
<proteinExistence type="predicted"/>